<comment type="subcellular location">
    <subcellularLocation>
        <location evidence="1">Membrane</location>
        <topology evidence="1">Multi-pass membrane protein</topology>
    </subcellularLocation>
</comment>
<dbReference type="InterPro" id="IPR052337">
    <property type="entry name" value="SAT4-like"/>
</dbReference>
<dbReference type="OrthoDB" id="5022096at2759"/>
<dbReference type="EMBL" id="AMWN01000006">
    <property type="protein sequence ID" value="EXJ83606.1"/>
    <property type="molecule type" value="Genomic_DNA"/>
</dbReference>
<dbReference type="HOGENOM" id="CLU_028200_3_5_1"/>
<sequence>MVAFGPLSALLERQAAGAPHYKHESNTANLMAINGTFCGVALVTVVLRMYVRIFMLKSVGTDDYVMVAAMVLSLAVLACFSGEAAAGGLGHHPALVDPADWSLFLHWRYFHSLIIMFGISLVKISVACFLRRLVPNKNYHRFLLGSIVFLIAFTLSCAGTLIFNCGTNVSANWDLELRVNGKAKCFSNTTYTNIGIFNSSIQIATDVLFALLPVPIVWKLQANLRTKITLVGILGLGLFACAASIVKTVLQANALFNADWTFHDSFFMWNNIEFNIGILAASLPSLRPLFVKLLGASQRFTSSNGRNGQSYGKYDADGLAYRKTKSNVRNTGNPGREYYEFGSRQSTELGELRRGASVRAFGEDPSKMAGVTSTVTAGDDDSDKIMLDQDFHAVGIDKDWTKPAGSGITKTTTVQIARY</sequence>
<evidence type="ECO:0000313" key="9">
    <source>
        <dbReference type="Proteomes" id="UP000019484"/>
    </source>
</evidence>
<dbReference type="GeneID" id="19162091"/>
<evidence type="ECO:0000313" key="8">
    <source>
        <dbReference type="EMBL" id="EXJ83606.1"/>
    </source>
</evidence>
<proteinExistence type="inferred from homology"/>
<comment type="similarity">
    <text evidence="5">Belongs to the SAT4 family.</text>
</comment>
<evidence type="ECO:0000256" key="3">
    <source>
        <dbReference type="ARBA" id="ARBA00022989"/>
    </source>
</evidence>
<feature type="transmembrane region" description="Helical" evidence="6">
    <location>
        <begin position="31"/>
        <end position="51"/>
    </location>
</feature>
<feature type="transmembrane region" description="Helical" evidence="6">
    <location>
        <begin position="272"/>
        <end position="290"/>
    </location>
</feature>
<gene>
    <name evidence="8" type="ORF">A1O1_07229</name>
</gene>
<dbReference type="InterPro" id="IPR049326">
    <property type="entry name" value="Rhodopsin_dom_fungi"/>
</dbReference>
<accession>W9Y2Y6</accession>
<evidence type="ECO:0000256" key="2">
    <source>
        <dbReference type="ARBA" id="ARBA00022692"/>
    </source>
</evidence>
<feature type="transmembrane region" description="Helical" evidence="6">
    <location>
        <begin position="109"/>
        <end position="130"/>
    </location>
</feature>
<feature type="transmembrane region" description="Helical" evidence="6">
    <location>
        <begin position="142"/>
        <end position="163"/>
    </location>
</feature>
<dbReference type="PANTHER" id="PTHR33048:SF167">
    <property type="entry name" value="INTEGRAL MEMBRANE PROTEIN"/>
    <property type="match status" value="1"/>
</dbReference>
<evidence type="ECO:0000259" key="7">
    <source>
        <dbReference type="Pfam" id="PF20684"/>
    </source>
</evidence>
<keyword evidence="4 6" id="KW-0472">Membrane</keyword>
<keyword evidence="2 6" id="KW-0812">Transmembrane</keyword>
<protein>
    <recommendedName>
        <fullName evidence="7">Rhodopsin domain-containing protein</fullName>
    </recommendedName>
</protein>
<evidence type="ECO:0000256" key="1">
    <source>
        <dbReference type="ARBA" id="ARBA00004141"/>
    </source>
</evidence>
<dbReference type="Proteomes" id="UP000019484">
    <property type="component" value="Unassembled WGS sequence"/>
</dbReference>
<evidence type="ECO:0000256" key="4">
    <source>
        <dbReference type="ARBA" id="ARBA00023136"/>
    </source>
</evidence>
<feature type="transmembrane region" description="Helical" evidence="6">
    <location>
        <begin position="63"/>
        <end position="89"/>
    </location>
</feature>
<keyword evidence="3 6" id="KW-1133">Transmembrane helix</keyword>
<evidence type="ECO:0000256" key="5">
    <source>
        <dbReference type="ARBA" id="ARBA00038359"/>
    </source>
</evidence>
<comment type="caution">
    <text evidence="8">The sequence shown here is derived from an EMBL/GenBank/DDBJ whole genome shotgun (WGS) entry which is preliminary data.</text>
</comment>
<name>W9Y2Y6_9EURO</name>
<keyword evidence="9" id="KW-1185">Reference proteome</keyword>
<dbReference type="AlphaFoldDB" id="W9Y2Y6"/>
<evidence type="ECO:0000256" key="6">
    <source>
        <dbReference type="SAM" id="Phobius"/>
    </source>
</evidence>
<organism evidence="8 9">
    <name type="scientific">Capronia coronata CBS 617.96</name>
    <dbReference type="NCBI Taxonomy" id="1182541"/>
    <lineage>
        <taxon>Eukaryota</taxon>
        <taxon>Fungi</taxon>
        <taxon>Dikarya</taxon>
        <taxon>Ascomycota</taxon>
        <taxon>Pezizomycotina</taxon>
        <taxon>Eurotiomycetes</taxon>
        <taxon>Chaetothyriomycetidae</taxon>
        <taxon>Chaetothyriales</taxon>
        <taxon>Herpotrichiellaceae</taxon>
        <taxon>Capronia</taxon>
    </lineage>
</organism>
<dbReference type="GO" id="GO:0016020">
    <property type="term" value="C:membrane"/>
    <property type="evidence" value="ECO:0007669"/>
    <property type="project" value="UniProtKB-SubCell"/>
</dbReference>
<reference evidence="8 9" key="1">
    <citation type="submission" date="2013-03" db="EMBL/GenBank/DDBJ databases">
        <title>The Genome Sequence of Capronia coronata CBS 617.96.</title>
        <authorList>
            <consortium name="The Broad Institute Genomics Platform"/>
            <person name="Cuomo C."/>
            <person name="de Hoog S."/>
            <person name="Gorbushina A."/>
            <person name="Walker B."/>
            <person name="Young S.K."/>
            <person name="Zeng Q."/>
            <person name="Gargeya S."/>
            <person name="Fitzgerald M."/>
            <person name="Haas B."/>
            <person name="Abouelleil A."/>
            <person name="Allen A.W."/>
            <person name="Alvarado L."/>
            <person name="Arachchi H.M."/>
            <person name="Berlin A.M."/>
            <person name="Chapman S.B."/>
            <person name="Gainer-Dewar J."/>
            <person name="Goldberg J."/>
            <person name="Griggs A."/>
            <person name="Gujja S."/>
            <person name="Hansen M."/>
            <person name="Howarth C."/>
            <person name="Imamovic A."/>
            <person name="Ireland A."/>
            <person name="Larimer J."/>
            <person name="McCowan C."/>
            <person name="Murphy C."/>
            <person name="Pearson M."/>
            <person name="Poon T.W."/>
            <person name="Priest M."/>
            <person name="Roberts A."/>
            <person name="Saif S."/>
            <person name="Shea T."/>
            <person name="Sisk P."/>
            <person name="Sykes S."/>
            <person name="Wortman J."/>
            <person name="Nusbaum C."/>
            <person name="Birren B."/>
        </authorList>
    </citation>
    <scope>NUCLEOTIDE SEQUENCE [LARGE SCALE GENOMIC DNA]</scope>
    <source>
        <strain evidence="8 9">CBS 617.96</strain>
    </source>
</reference>
<dbReference type="PANTHER" id="PTHR33048">
    <property type="entry name" value="PTH11-LIKE INTEGRAL MEMBRANE PROTEIN (AFU_ORTHOLOGUE AFUA_5G11245)"/>
    <property type="match status" value="1"/>
</dbReference>
<dbReference type="Pfam" id="PF20684">
    <property type="entry name" value="Fung_rhodopsin"/>
    <property type="match status" value="1"/>
</dbReference>
<feature type="transmembrane region" description="Helical" evidence="6">
    <location>
        <begin position="196"/>
        <end position="218"/>
    </location>
</feature>
<dbReference type="eggNOG" id="ENOG502SNI4">
    <property type="taxonomic scope" value="Eukaryota"/>
</dbReference>
<dbReference type="STRING" id="1182541.W9Y2Y6"/>
<feature type="transmembrane region" description="Helical" evidence="6">
    <location>
        <begin position="230"/>
        <end position="252"/>
    </location>
</feature>
<dbReference type="RefSeq" id="XP_007726292.1">
    <property type="nucleotide sequence ID" value="XM_007728102.1"/>
</dbReference>
<feature type="domain" description="Rhodopsin" evidence="7">
    <location>
        <begin position="47"/>
        <end position="291"/>
    </location>
</feature>